<dbReference type="Proteomes" id="UP000266327">
    <property type="component" value="Unassembled WGS sequence"/>
</dbReference>
<evidence type="ECO:0000259" key="3">
    <source>
        <dbReference type="Pfam" id="PF17782"/>
    </source>
</evidence>
<accession>A0A3A3G4C1</accession>
<comment type="caution">
    <text evidence="4">The sequence shown here is derived from an EMBL/GenBank/DDBJ whole genome shotgun (WGS) entry which is preliminary data.</text>
</comment>
<dbReference type="EMBL" id="QYUQ01000002">
    <property type="protein sequence ID" value="RJG02781.1"/>
    <property type="molecule type" value="Genomic_DNA"/>
</dbReference>
<dbReference type="InterPro" id="IPR057666">
    <property type="entry name" value="DrpA_SLOG"/>
</dbReference>
<dbReference type="InterPro" id="IPR010994">
    <property type="entry name" value="RuvA_2-like"/>
</dbReference>
<dbReference type="AlphaFoldDB" id="A0A3A3G4C1"/>
<dbReference type="SUPFAM" id="SSF47781">
    <property type="entry name" value="RuvA domain 2-like"/>
    <property type="match status" value="1"/>
</dbReference>
<dbReference type="Gene3D" id="1.10.10.10">
    <property type="entry name" value="Winged helix-like DNA-binding domain superfamily/Winged helix DNA-binding domain"/>
    <property type="match status" value="1"/>
</dbReference>
<proteinExistence type="inferred from homology"/>
<dbReference type="InterPro" id="IPR036388">
    <property type="entry name" value="WH-like_DNA-bd_sf"/>
</dbReference>
<protein>
    <submittedName>
        <fullName evidence="4">DNA-protecting protein DprA</fullName>
    </submittedName>
</protein>
<dbReference type="PANTHER" id="PTHR43022">
    <property type="entry name" value="PROTEIN SMF"/>
    <property type="match status" value="1"/>
</dbReference>
<sequence length="384" mass="40346">MSRQVAGTLGQAPADADQLAHWLRLEAVRGVGPETARKLLRRFGLPANVFSADFNALRELVSERIVQALAASPDAALCARIERALQWAGEPGNHILTLADADYPANLLHTADPPLLLYVKGRIELLSRPALAVVGSRNATAQGIVNAEKFAEALSLAGWTIVSGLALGIDTAAHQGALRHAVDGQGAGGATVAVIGTGADIVYPTRNRALAHQIAQAGCIVSEYPLGTAALSANFPRRNRIISGLSRGVLVIEAAAESGSLITARMAAEQGRDVFAIPGSIHSPLAKGCHQLIKQGAKLVESAQDILEEYGQERSGAVLAPADAIAAAPPPDPLLDLLGFDPVDVETLAQRTGQDIASLHAKLLTLELQGRLERLPGEIYRRLQ</sequence>
<dbReference type="SUPFAM" id="SSF102405">
    <property type="entry name" value="MCP/YpsA-like"/>
    <property type="match status" value="1"/>
</dbReference>
<evidence type="ECO:0000256" key="1">
    <source>
        <dbReference type="ARBA" id="ARBA00006525"/>
    </source>
</evidence>
<dbReference type="OrthoDB" id="9785707at2"/>
<feature type="domain" description="Smf/DprA SLOG" evidence="2">
    <location>
        <begin position="95"/>
        <end position="310"/>
    </location>
</feature>
<dbReference type="GO" id="GO:0009294">
    <property type="term" value="P:DNA-mediated transformation"/>
    <property type="evidence" value="ECO:0007669"/>
    <property type="project" value="InterPro"/>
</dbReference>
<dbReference type="Pfam" id="PF02481">
    <property type="entry name" value="DNA_processg_A"/>
    <property type="match status" value="1"/>
</dbReference>
<evidence type="ECO:0000313" key="4">
    <source>
        <dbReference type="EMBL" id="RJG02781.1"/>
    </source>
</evidence>
<dbReference type="Pfam" id="PF17782">
    <property type="entry name" value="WHD_DprA"/>
    <property type="match status" value="1"/>
</dbReference>
<dbReference type="Gene3D" id="3.40.50.450">
    <property type="match status" value="1"/>
</dbReference>
<dbReference type="PANTHER" id="PTHR43022:SF1">
    <property type="entry name" value="PROTEIN SMF"/>
    <property type="match status" value="1"/>
</dbReference>
<dbReference type="InterPro" id="IPR041614">
    <property type="entry name" value="DprA_WH"/>
</dbReference>
<reference evidence="5" key="1">
    <citation type="submission" date="2018-09" db="EMBL/GenBank/DDBJ databases">
        <authorList>
            <person name="Zhu H."/>
        </authorList>
    </citation>
    <scope>NUCLEOTIDE SEQUENCE [LARGE SCALE GENOMIC DNA]</scope>
    <source>
        <strain evidence="5">K1S02-23</strain>
    </source>
</reference>
<feature type="domain" description="DprA winged helix" evidence="3">
    <location>
        <begin position="320"/>
        <end position="377"/>
    </location>
</feature>
<gene>
    <name evidence="4" type="primary">dprA</name>
    <name evidence="4" type="ORF">D3878_15330</name>
</gene>
<organism evidence="4 5">
    <name type="scientific">Noviherbaspirillum sedimenti</name>
    <dbReference type="NCBI Taxonomy" id="2320865"/>
    <lineage>
        <taxon>Bacteria</taxon>
        <taxon>Pseudomonadati</taxon>
        <taxon>Pseudomonadota</taxon>
        <taxon>Betaproteobacteria</taxon>
        <taxon>Burkholderiales</taxon>
        <taxon>Oxalobacteraceae</taxon>
        <taxon>Noviherbaspirillum</taxon>
    </lineage>
</organism>
<keyword evidence="5" id="KW-1185">Reference proteome</keyword>
<comment type="similarity">
    <text evidence="1">Belongs to the DprA/Smf family.</text>
</comment>
<evidence type="ECO:0000313" key="5">
    <source>
        <dbReference type="Proteomes" id="UP000266327"/>
    </source>
</evidence>
<dbReference type="InterPro" id="IPR003488">
    <property type="entry name" value="DprA"/>
</dbReference>
<evidence type="ECO:0000259" key="2">
    <source>
        <dbReference type="Pfam" id="PF02481"/>
    </source>
</evidence>
<dbReference type="NCBIfam" id="TIGR00732">
    <property type="entry name" value="dprA"/>
    <property type="match status" value="1"/>
</dbReference>
<name>A0A3A3G4C1_9BURK</name>